<gene>
    <name evidence="2" type="ORF">PP2015_1590</name>
</gene>
<organism evidence="2 3">
    <name type="scientific">Pseudoalteromonas phenolica</name>
    <dbReference type="NCBI Taxonomy" id="161398"/>
    <lineage>
        <taxon>Bacteria</taxon>
        <taxon>Pseudomonadati</taxon>
        <taxon>Pseudomonadota</taxon>
        <taxon>Gammaproteobacteria</taxon>
        <taxon>Alteromonadales</taxon>
        <taxon>Pseudoalteromonadaceae</taxon>
        <taxon>Pseudoalteromonas</taxon>
    </lineage>
</organism>
<feature type="domain" description="Beta-lactamase-related" evidence="1">
    <location>
        <begin position="105"/>
        <end position="380"/>
    </location>
</feature>
<dbReference type="Pfam" id="PF00144">
    <property type="entry name" value="Beta-lactamase"/>
    <property type="match status" value="1"/>
</dbReference>
<protein>
    <submittedName>
        <fullName evidence="2">Hydrolase</fullName>
    </submittedName>
</protein>
<keyword evidence="2" id="KW-0378">Hydrolase</keyword>
<name>A0A0S2K210_9GAMM</name>
<reference evidence="2 3" key="1">
    <citation type="submission" date="2015-11" db="EMBL/GenBank/DDBJ databases">
        <authorList>
            <person name="Zhang Y."/>
            <person name="Guo Z."/>
        </authorList>
    </citation>
    <scope>NUCLEOTIDE SEQUENCE [LARGE SCALE GENOMIC DNA]</scope>
    <source>
        <strain evidence="2 3">KCTC 12086</strain>
    </source>
</reference>
<dbReference type="EMBL" id="CP013187">
    <property type="protein sequence ID" value="ALO42094.1"/>
    <property type="molecule type" value="Genomic_DNA"/>
</dbReference>
<dbReference type="PATRIC" id="fig|161398.10.peg.1615"/>
<dbReference type="InterPro" id="IPR050789">
    <property type="entry name" value="Diverse_Enzym_Activities"/>
</dbReference>
<evidence type="ECO:0000313" key="3">
    <source>
        <dbReference type="Proteomes" id="UP000061457"/>
    </source>
</evidence>
<dbReference type="Proteomes" id="UP000061457">
    <property type="component" value="Chromosome I"/>
</dbReference>
<dbReference type="Gene3D" id="3.40.710.10">
    <property type="entry name" value="DD-peptidase/beta-lactamase superfamily"/>
    <property type="match status" value="1"/>
</dbReference>
<proteinExistence type="predicted"/>
<dbReference type="SUPFAM" id="SSF56601">
    <property type="entry name" value="beta-lactamase/transpeptidase-like"/>
    <property type="match status" value="1"/>
</dbReference>
<evidence type="ECO:0000259" key="1">
    <source>
        <dbReference type="Pfam" id="PF00144"/>
    </source>
</evidence>
<dbReference type="InterPro" id="IPR012338">
    <property type="entry name" value="Beta-lactam/transpept-like"/>
</dbReference>
<dbReference type="AlphaFoldDB" id="A0A0S2K210"/>
<dbReference type="PANTHER" id="PTHR43283">
    <property type="entry name" value="BETA-LACTAMASE-RELATED"/>
    <property type="match status" value="1"/>
</dbReference>
<accession>A0A0S2K210</accession>
<dbReference type="STRING" id="161398.PP2015_1590"/>
<keyword evidence="3" id="KW-1185">Reference proteome</keyword>
<dbReference type="KEGG" id="pphe:PP2015_1590"/>
<dbReference type="PANTHER" id="PTHR43283:SF7">
    <property type="entry name" value="BETA-LACTAMASE-RELATED DOMAIN-CONTAINING PROTEIN"/>
    <property type="match status" value="1"/>
</dbReference>
<sequence length="402" mass="45213">MLLTKGGCMSLKSKLSITLFVSLSTLSGNSVSSELNDKLPRATKAEQTMSFWDLPYLDGAYISTRPEKKSDGIEVGDLSLVTKNKHEIIQLSNEIQSGKYGLYDSLLISHKNKLIYESYYRRSRVDLPTGQASATKTLTSLIVGIAIEQGHLTLDDLHKPIINFFEALDKSKFVSGVEKITLHKALTMRGGLKIDQDIIQKLEKFPEKLKGQKYIQVLLEHSKPITDASQKFAYGNFNDMLVMHVLDVVLPEGAEQFIKKELLERLTIKQFEWKNSLSGVPEAGWRVKLTSRDMLKWGSLLLNDGNWEGQQLVSKAYLNKATSAIVDPLDTWIPDNYKYGYFIYQADISIDDKQFKANFAWGGGGQYVISVKDLDLVVVIKGHDREDKILDAVLKTVLPAFL</sequence>
<evidence type="ECO:0000313" key="2">
    <source>
        <dbReference type="EMBL" id="ALO42094.1"/>
    </source>
</evidence>
<dbReference type="InterPro" id="IPR001466">
    <property type="entry name" value="Beta-lactam-related"/>
</dbReference>
<dbReference type="GO" id="GO:0016787">
    <property type="term" value="F:hydrolase activity"/>
    <property type="evidence" value="ECO:0007669"/>
    <property type="project" value="UniProtKB-KW"/>
</dbReference>